<evidence type="ECO:0000259" key="7">
    <source>
        <dbReference type="Pfam" id="PF07669"/>
    </source>
</evidence>
<keyword evidence="3" id="KW-0489">Methyltransferase</keyword>
<dbReference type="Gene3D" id="3.40.50.150">
    <property type="entry name" value="Vaccinia Virus protein VP39"/>
    <property type="match status" value="1"/>
</dbReference>
<gene>
    <name evidence="9" type="ORF">VB774_21135</name>
</gene>
<dbReference type="EMBL" id="JAYGIE010000111">
    <property type="protein sequence ID" value="MEA5480142.1"/>
    <property type="molecule type" value="Genomic_DNA"/>
</dbReference>
<accession>A0ABU5TP75</accession>
<evidence type="ECO:0000256" key="2">
    <source>
        <dbReference type="ARBA" id="ARBA00011900"/>
    </source>
</evidence>
<dbReference type="InterPro" id="IPR002052">
    <property type="entry name" value="DNA_methylase_N6_adenine_CS"/>
</dbReference>
<dbReference type="PRINTS" id="PR00507">
    <property type="entry name" value="N12N6MTFRASE"/>
</dbReference>
<evidence type="ECO:0000256" key="1">
    <source>
        <dbReference type="ARBA" id="ARBA00006594"/>
    </source>
</evidence>
<dbReference type="InterPro" id="IPR050953">
    <property type="entry name" value="N4_N6_ade-DNA_methylase"/>
</dbReference>
<dbReference type="PANTHER" id="PTHR33841">
    <property type="entry name" value="DNA METHYLTRANSFERASE YEEA-RELATED"/>
    <property type="match status" value="1"/>
</dbReference>
<dbReference type="EC" id="2.1.1.72" evidence="2"/>
<organism evidence="9 10">
    <name type="scientific">Pseudanabaena galeata UHCC 0370</name>
    <dbReference type="NCBI Taxonomy" id="3110310"/>
    <lineage>
        <taxon>Bacteria</taxon>
        <taxon>Bacillati</taxon>
        <taxon>Cyanobacteriota</taxon>
        <taxon>Cyanophyceae</taxon>
        <taxon>Pseudanabaenales</taxon>
        <taxon>Pseudanabaenaceae</taxon>
        <taxon>Pseudanabaena</taxon>
    </lineage>
</organism>
<dbReference type="SUPFAM" id="SSF53335">
    <property type="entry name" value="S-adenosyl-L-methionine-dependent methyltransferases"/>
    <property type="match status" value="1"/>
</dbReference>
<proteinExistence type="inferred from homology"/>
<dbReference type="Pfam" id="PF22837">
    <property type="entry name" value="M_Eco57I_C"/>
    <property type="match status" value="1"/>
</dbReference>
<protein>
    <recommendedName>
        <fullName evidence="2">site-specific DNA-methyltransferase (adenine-specific)</fullName>
        <ecNumber evidence="2">2.1.1.72</ecNumber>
    </recommendedName>
</protein>
<keyword evidence="10" id="KW-1185">Reference proteome</keyword>
<dbReference type="InterPro" id="IPR054520">
    <property type="entry name" value="M_Eco57I_C"/>
</dbReference>
<evidence type="ECO:0000256" key="6">
    <source>
        <dbReference type="ARBA" id="ARBA00047942"/>
    </source>
</evidence>
<comment type="catalytic activity">
    <reaction evidence="6">
        <text>a 2'-deoxyadenosine in DNA + S-adenosyl-L-methionine = an N(6)-methyl-2'-deoxyadenosine in DNA + S-adenosyl-L-homocysteine + H(+)</text>
        <dbReference type="Rhea" id="RHEA:15197"/>
        <dbReference type="Rhea" id="RHEA-COMP:12418"/>
        <dbReference type="Rhea" id="RHEA-COMP:12419"/>
        <dbReference type="ChEBI" id="CHEBI:15378"/>
        <dbReference type="ChEBI" id="CHEBI:57856"/>
        <dbReference type="ChEBI" id="CHEBI:59789"/>
        <dbReference type="ChEBI" id="CHEBI:90615"/>
        <dbReference type="ChEBI" id="CHEBI:90616"/>
        <dbReference type="EC" id="2.1.1.72"/>
    </reaction>
</comment>
<dbReference type="RefSeq" id="WP_323263219.1">
    <property type="nucleotide sequence ID" value="NZ_JAYGIE010000111.1"/>
</dbReference>
<evidence type="ECO:0000256" key="5">
    <source>
        <dbReference type="ARBA" id="ARBA00022691"/>
    </source>
</evidence>
<evidence type="ECO:0000313" key="10">
    <source>
        <dbReference type="Proteomes" id="UP001301388"/>
    </source>
</evidence>
<comment type="caution">
    <text evidence="9">The sequence shown here is derived from an EMBL/GenBank/DDBJ whole genome shotgun (WGS) entry which is preliminary data.</text>
</comment>
<dbReference type="InterPro" id="IPR011639">
    <property type="entry name" value="MethylTrfase_TaqI-like_dom"/>
</dbReference>
<dbReference type="Proteomes" id="UP001301388">
    <property type="component" value="Unassembled WGS sequence"/>
</dbReference>
<evidence type="ECO:0000313" key="9">
    <source>
        <dbReference type="EMBL" id="MEA5480142.1"/>
    </source>
</evidence>
<keyword evidence="5" id="KW-0949">S-adenosyl-L-methionine</keyword>
<sequence length="530" mass="60650">MTLQNLDCNQLYSIDLAENQRVIEQTELDYSRSSMERNRLGQFATPNAFAIEILKYSKTLIPANQEIHFLDPAIGTGSFYSALLQSFPIEQIKSAIGYEIDKDYAEIALKLWANTSLVINITDFTESIPPKNKKCRSNFLICNPPYVRHQYLSTEKKISLKQLGIKNTGIELSGLAGLYCYFLLAAHGWMAKNCLACWLIPSEFMDVNYGDKIKKYLLEEVTLIRVHRFSPDDLQFTDALVSTSTIWFRNTKPIHDYSVEFTFGGSISHPTSSEILSTAILSKISKWNITSVLSTQKTNINSGIKLSDLFEIKRGVATGANDFFILTPEQITDLHIPSNLLTPILPSPRYLIDNEIFSDEQGNPILERKLFLLTCKQSMEYLQLQYPLVWKYLQQGINNGISERYLCKHRSLWYLQENRNPAMFLCPYMGRSQTKKVDSKPFRFILNHSKAIAPNVYLMMYPKAPLKALMQNNSELIDSIWKALNSIPIQNLIHEGRVYGDGLYKLEPRELANTPADHLMVFIKSFSRNI</sequence>
<comment type="similarity">
    <text evidence="1">Belongs to the N(4)/N(6)-methyltransferase family.</text>
</comment>
<keyword evidence="4" id="KW-0808">Transferase</keyword>
<evidence type="ECO:0000256" key="3">
    <source>
        <dbReference type="ARBA" id="ARBA00022603"/>
    </source>
</evidence>
<reference evidence="9 10" key="1">
    <citation type="submission" date="2023-12" db="EMBL/GenBank/DDBJ databases">
        <title>Baltic Sea Cyanobacteria.</title>
        <authorList>
            <person name="Delbaje E."/>
            <person name="Fewer D.P."/>
            <person name="Shishido T.K."/>
        </authorList>
    </citation>
    <scope>NUCLEOTIDE SEQUENCE [LARGE SCALE GENOMIC DNA]</scope>
    <source>
        <strain evidence="9 10">UHCC 0370</strain>
    </source>
</reference>
<evidence type="ECO:0000256" key="4">
    <source>
        <dbReference type="ARBA" id="ARBA00022679"/>
    </source>
</evidence>
<dbReference type="InterPro" id="IPR029063">
    <property type="entry name" value="SAM-dependent_MTases_sf"/>
</dbReference>
<feature type="domain" description="Type II methyltransferase M.Eco57I C-terminal" evidence="8">
    <location>
        <begin position="304"/>
        <end position="515"/>
    </location>
</feature>
<feature type="domain" description="Type II methyltransferase M.TaqI-like" evidence="7">
    <location>
        <begin position="118"/>
        <end position="231"/>
    </location>
</feature>
<name>A0ABU5TP75_9CYAN</name>
<dbReference type="Pfam" id="PF07669">
    <property type="entry name" value="Eco57I"/>
    <property type="match status" value="1"/>
</dbReference>
<dbReference type="PANTHER" id="PTHR33841:SF5">
    <property type="entry name" value="DNA METHYLASE (MODIFICATION METHYLASE) (METHYLTRANSFERASE)-RELATED"/>
    <property type="match status" value="1"/>
</dbReference>
<evidence type="ECO:0000259" key="8">
    <source>
        <dbReference type="Pfam" id="PF22837"/>
    </source>
</evidence>
<dbReference type="PROSITE" id="PS00092">
    <property type="entry name" value="N6_MTASE"/>
    <property type="match status" value="1"/>
</dbReference>